<dbReference type="GeneID" id="63676044"/>
<accession>A0A0C2F0B4</accession>
<dbReference type="RefSeq" id="XP_040620244.1">
    <property type="nucleotide sequence ID" value="XM_040761123.1"/>
</dbReference>
<gene>
    <name evidence="2" type="ORF">SPBR_02820</name>
</gene>
<sequence>MANEFIAMFHNTTYDEHIDLALHVMTFFSTSDPQAQRLAWILDALREAVDKHATKSNTADTTNDDSANSDQKKHTRDKNRMFRFEFPRDFIPGTTDPIDTFFVLQPAHAAAGGGAVPFRGGQGGRTLQVPSSQLAQPPADAGTGAGSSQHVAPSADYIHVDTGFATHSQGSIEQHQQPGLLDLQNHSVNIAGGTGGEGLGPDAFQSKDSKAANGDLDGTDSIETDGEGFDFDILWNWSNPVGQVAADGTTDATVGMTSVGLNLTELGSGAVPSTMNFVRTAQQQGGGTNLSAYGDATRGRDGEEPGQGGSDIDMNHAPAATHNAPMPLPPMYSPYGMAPLSSTVGSAGLGMSGVHGHGNLAASLNVPLYTTTDFG</sequence>
<dbReference type="VEuPathDB" id="FungiDB:SPBR_02820"/>
<feature type="compositionally biased region" description="Gly residues" evidence="1">
    <location>
        <begin position="114"/>
        <end position="124"/>
    </location>
</feature>
<organism evidence="2 3">
    <name type="scientific">Sporothrix brasiliensis 5110</name>
    <dbReference type="NCBI Taxonomy" id="1398154"/>
    <lineage>
        <taxon>Eukaryota</taxon>
        <taxon>Fungi</taxon>
        <taxon>Dikarya</taxon>
        <taxon>Ascomycota</taxon>
        <taxon>Pezizomycotina</taxon>
        <taxon>Sordariomycetes</taxon>
        <taxon>Sordariomycetidae</taxon>
        <taxon>Ophiostomatales</taxon>
        <taxon>Ophiostomataceae</taxon>
        <taxon>Sporothrix</taxon>
    </lineage>
</organism>
<evidence type="ECO:0000256" key="1">
    <source>
        <dbReference type="SAM" id="MobiDB-lite"/>
    </source>
</evidence>
<evidence type="ECO:0000313" key="3">
    <source>
        <dbReference type="Proteomes" id="UP000031575"/>
    </source>
</evidence>
<comment type="caution">
    <text evidence="2">The sequence shown here is derived from an EMBL/GenBank/DDBJ whole genome shotgun (WGS) entry which is preliminary data.</text>
</comment>
<dbReference type="EMBL" id="AWTV01000006">
    <property type="protein sequence ID" value="KIH92234.1"/>
    <property type="molecule type" value="Genomic_DNA"/>
</dbReference>
<name>A0A0C2F0B4_9PEZI</name>
<dbReference type="AlphaFoldDB" id="A0A0C2F0B4"/>
<feature type="compositionally biased region" description="Polar residues" evidence="1">
    <location>
        <begin position="55"/>
        <end position="69"/>
    </location>
</feature>
<keyword evidence="3" id="KW-1185">Reference proteome</keyword>
<proteinExistence type="predicted"/>
<feature type="region of interest" description="Disordered" evidence="1">
    <location>
        <begin position="53"/>
        <end position="79"/>
    </location>
</feature>
<dbReference type="Proteomes" id="UP000031575">
    <property type="component" value="Unassembled WGS sequence"/>
</dbReference>
<reference evidence="2 3" key="1">
    <citation type="journal article" date="2014" name="BMC Genomics">
        <title>Comparative genomics of the major fungal agents of human and animal Sporotrichosis: Sporothrix schenckii and Sporothrix brasiliensis.</title>
        <authorList>
            <person name="Teixeira M.M."/>
            <person name="de Almeida L.G."/>
            <person name="Kubitschek-Barreira P."/>
            <person name="Alves F.L."/>
            <person name="Kioshima E.S."/>
            <person name="Abadio A.K."/>
            <person name="Fernandes L."/>
            <person name="Derengowski L.S."/>
            <person name="Ferreira K.S."/>
            <person name="Souza R.C."/>
            <person name="Ruiz J.C."/>
            <person name="de Andrade N.C."/>
            <person name="Paes H.C."/>
            <person name="Nicola A.M."/>
            <person name="Albuquerque P."/>
            <person name="Gerber A.L."/>
            <person name="Martins V.P."/>
            <person name="Peconick L.D."/>
            <person name="Neto A.V."/>
            <person name="Chaucanez C.B."/>
            <person name="Silva P.A."/>
            <person name="Cunha O.L."/>
            <person name="de Oliveira F.F."/>
            <person name="dos Santos T.C."/>
            <person name="Barros A.L."/>
            <person name="Soares M.A."/>
            <person name="de Oliveira L.M."/>
            <person name="Marini M.M."/>
            <person name="Villalobos-Duno H."/>
            <person name="Cunha M.M."/>
            <person name="de Hoog S."/>
            <person name="da Silveira J.F."/>
            <person name="Henrissat B."/>
            <person name="Nino-Vega G.A."/>
            <person name="Cisalpino P.S."/>
            <person name="Mora-Montes H.M."/>
            <person name="Almeida S.R."/>
            <person name="Stajich J.E."/>
            <person name="Lopes-Bezerra L.M."/>
            <person name="Vasconcelos A.T."/>
            <person name="Felipe M.S."/>
        </authorList>
    </citation>
    <scope>NUCLEOTIDE SEQUENCE [LARGE SCALE GENOMIC DNA]</scope>
    <source>
        <strain evidence="2 3">5110</strain>
    </source>
</reference>
<feature type="region of interest" description="Disordered" evidence="1">
    <location>
        <begin position="285"/>
        <end position="324"/>
    </location>
</feature>
<dbReference type="HOGENOM" id="CLU_738047_0_0_1"/>
<protein>
    <submittedName>
        <fullName evidence="2">Uncharacterized protein</fullName>
    </submittedName>
</protein>
<evidence type="ECO:0000313" key="2">
    <source>
        <dbReference type="EMBL" id="KIH92234.1"/>
    </source>
</evidence>
<feature type="region of interest" description="Disordered" evidence="1">
    <location>
        <begin position="114"/>
        <end position="151"/>
    </location>
</feature>
<feature type="region of interest" description="Disordered" evidence="1">
    <location>
        <begin position="186"/>
        <end position="220"/>
    </location>
</feature>